<dbReference type="SUPFAM" id="SSF53474">
    <property type="entry name" value="alpha/beta-Hydrolases"/>
    <property type="match status" value="1"/>
</dbReference>
<feature type="region of interest" description="Disordered" evidence="1">
    <location>
        <begin position="1"/>
        <end position="48"/>
    </location>
</feature>
<dbReference type="EMBL" id="MF511155">
    <property type="protein sequence ID" value="ATU74725.1"/>
    <property type="molecule type" value="mRNA"/>
</dbReference>
<protein>
    <submittedName>
        <fullName evidence="3">Lipase</fullName>
        <ecNumber evidence="3">3.1.1.3</ecNumber>
    </submittedName>
</protein>
<dbReference type="CDD" id="cd00519">
    <property type="entry name" value="Lipase_3"/>
    <property type="match status" value="1"/>
</dbReference>
<dbReference type="AlphaFoldDB" id="A0A2D3HJ61"/>
<organism evidence="3">
    <name type="scientific">Rhizomucor miehei</name>
    <dbReference type="NCBI Taxonomy" id="4839"/>
    <lineage>
        <taxon>Eukaryota</taxon>
        <taxon>Fungi</taxon>
        <taxon>Fungi incertae sedis</taxon>
        <taxon>Mucoromycota</taxon>
        <taxon>Mucoromycotina</taxon>
        <taxon>Mucoromycetes</taxon>
        <taxon>Mucorales</taxon>
        <taxon>Lichtheimiaceae</taxon>
        <taxon>Rhizomucor</taxon>
    </lineage>
</organism>
<dbReference type="PANTHER" id="PTHR45856:SF25">
    <property type="entry name" value="FUNGAL LIPASE-LIKE DOMAIN-CONTAINING PROTEIN"/>
    <property type="match status" value="1"/>
</dbReference>
<evidence type="ECO:0000313" key="3">
    <source>
        <dbReference type="EMBL" id="ATU74725.1"/>
    </source>
</evidence>
<dbReference type="GO" id="GO:0004806">
    <property type="term" value="F:triacylglycerol lipase activity"/>
    <property type="evidence" value="ECO:0007669"/>
    <property type="project" value="UniProtKB-EC"/>
</dbReference>
<evidence type="ECO:0000259" key="2">
    <source>
        <dbReference type="Pfam" id="PF01764"/>
    </source>
</evidence>
<name>A0A2D3HJ61_RHIMI</name>
<dbReference type="SMR" id="A0A2D3HJ61"/>
<keyword evidence="3" id="KW-0378">Hydrolase</keyword>
<dbReference type="InterPro" id="IPR002921">
    <property type="entry name" value="Fungal_lipase-type"/>
</dbReference>
<accession>A0A2D3HJ61</accession>
<feature type="compositionally biased region" description="Polar residues" evidence="1">
    <location>
        <begin position="1"/>
        <end position="13"/>
    </location>
</feature>
<feature type="domain" description="Fungal lipase-type" evidence="2">
    <location>
        <begin position="147"/>
        <end position="282"/>
    </location>
</feature>
<dbReference type="PANTHER" id="PTHR45856">
    <property type="entry name" value="ALPHA/BETA-HYDROLASES SUPERFAMILY PROTEIN"/>
    <property type="match status" value="1"/>
</dbReference>
<dbReference type="Gene3D" id="3.40.50.1820">
    <property type="entry name" value="alpha/beta hydrolase"/>
    <property type="match status" value="1"/>
</dbReference>
<reference evidence="3" key="1">
    <citation type="journal article" date="2017" name="Appl. Environ. Microbiol.">
        <title>Enhancing the thermostability of Rhizomucor miehei lipase with a limited screening library by rational design point mutations and disulfide bonds.</title>
        <authorList>
            <person name="Li G."/>
            <person name="Fang X."/>
            <person name="Su F."/>
            <person name="Chen Y."/>
            <person name="Xu L."/>
            <person name="Yan Y."/>
        </authorList>
    </citation>
    <scope>NUCLEOTIDE SEQUENCE</scope>
</reference>
<evidence type="ECO:0000256" key="1">
    <source>
        <dbReference type="SAM" id="MobiDB-lite"/>
    </source>
</evidence>
<dbReference type="InterPro" id="IPR051218">
    <property type="entry name" value="Sec_MonoDiacylglyc_Lipase"/>
</dbReference>
<dbReference type="InterPro" id="IPR029058">
    <property type="entry name" value="AB_hydrolase_fold"/>
</dbReference>
<proteinExistence type="evidence at transcript level"/>
<feature type="compositionally biased region" description="Low complexity" evidence="1">
    <location>
        <begin position="20"/>
        <end position="39"/>
    </location>
</feature>
<dbReference type="GO" id="GO:0006629">
    <property type="term" value="P:lipid metabolic process"/>
    <property type="evidence" value="ECO:0007669"/>
    <property type="project" value="InterPro"/>
</dbReference>
<dbReference type="EC" id="3.1.1.3" evidence="3"/>
<dbReference type="Pfam" id="PF01764">
    <property type="entry name" value="Lipase_3"/>
    <property type="match status" value="1"/>
</dbReference>
<dbReference type="BRENDA" id="3.1.1.3">
    <property type="organism ID" value="3454"/>
</dbReference>
<sequence>MVPIKRQSNSTVDSLPPLIPSRTSAPSSSPSTTDPEAPAMSRNGPLPSDVETKYGMALNATSYPDSVVQAMSINGGIRAATSQEINELKYYTILSANSYCRTVIPGATWDCIHCDATEDLKIIKTWSTLIYDTNAMVARGDSEKTIYIVFRGSSSIRNWIADLTFVPVSYPPVSGTKVHKGFLDSYGEVQNELVATVLDQFKQYPSYKVAVTGHSLGGATVLLCALDLYQREEGLSSSNLFLYTQGQPRVGDPAFANYVVSTGIPYRRTVNERDIVPHLPPAAFGFLHAGEEYWITDNSPITVQVCTSDLETSDCSNSIVPFTSVLDHLSYFGINTGLCT</sequence>